<dbReference type="Gene3D" id="3.40.190.10">
    <property type="entry name" value="Periplasmic binding protein-like II"/>
    <property type="match status" value="1"/>
</dbReference>
<evidence type="ECO:0000256" key="3">
    <source>
        <dbReference type="ARBA" id="ARBA00022729"/>
    </source>
</evidence>
<dbReference type="PANTHER" id="PTHR30290:SF9">
    <property type="entry name" value="OLIGOPEPTIDE-BINDING PROTEIN APPA"/>
    <property type="match status" value="1"/>
</dbReference>
<gene>
    <name evidence="6" type="ORF">SPIRO4BDMA_40662</name>
</gene>
<sequence>MFLKKFGIAAVILFVSIASLMAETTLVVGQATDPIILDPPMYSDTPTHNVNLLIYDRLYDLSSDGKVIPGLAVDLPKIEENGTKYTIKIKSGVKFHNGQPLTIDDVIYSFQRGAFNDKSQMKSIFAMMYDLKKIDNYTFQFRTGFFDKSKAPANVQDSDLKSFEDRAKYYKPAAFGSQLNQLTWLGASIVSKATLEKAQQDGTLKDYGVTWAVGSGPFKFDSWKQGDSITLVRNKDYHDSAIQTNVEKIIFKTIRDPSALKTAFLNKEVDLIMNVAPLDAREIEMAGGKILLTNGYFGYHYLGFNMKSPRVGQVNADGSPDMDGEYDLSAPSAKLRLAILYSINPSDIVNSPDIMDKRGKVTLQYVESLPFGHIDDPKGTRIEEGNLKTGYYNPAKAKEIFASLPDSLKKPGSLKCTALSGSVYVKEALVIKDQVKRVLGVDLINIEQVALSELATRRSKSDPDVWDLIINWTQTDDSYYIFVAFDGFNTSLLHDTKFYTKNAQEWIEKGNSLPNGPERNIAYQNAQKEILTALPRVPLVAIMGISASQQNISGVFLSPSGSFMLENVVKK</sequence>
<dbReference type="Pfam" id="PF00496">
    <property type="entry name" value="SBP_bac_5"/>
    <property type="match status" value="1"/>
</dbReference>
<dbReference type="InterPro" id="IPR039424">
    <property type="entry name" value="SBP_5"/>
</dbReference>
<dbReference type="GO" id="GO:0030288">
    <property type="term" value="C:outer membrane-bounded periplasmic space"/>
    <property type="evidence" value="ECO:0007669"/>
    <property type="project" value="UniProtKB-ARBA"/>
</dbReference>
<evidence type="ECO:0000259" key="5">
    <source>
        <dbReference type="Pfam" id="PF00496"/>
    </source>
</evidence>
<evidence type="ECO:0000256" key="2">
    <source>
        <dbReference type="ARBA" id="ARBA00022448"/>
    </source>
</evidence>
<evidence type="ECO:0000313" key="6">
    <source>
        <dbReference type="EMBL" id="SLM18090.1"/>
    </source>
</evidence>
<comment type="similarity">
    <text evidence="1">Belongs to the bacterial solute-binding protein 5 family.</text>
</comment>
<dbReference type="InterPro" id="IPR030678">
    <property type="entry name" value="Peptide/Ni-bd"/>
</dbReference>
<dbReference type="GO" id="GO:0043190">
    <property type="term" value="C:ATP-binding cassette (ABC) transporter complex"/>
    <property type="evidence" value="ECO:0007669"/>
    <property type="project" value="InterPro"/>
</dbReference>
<dbReference type="GO" id="GO:0015833">
    <property type="term" value="P:peptide transport"/>
    <property type="evidence" value="ECO:0007669"/>
    <property type="project" value="TreeGrafter"/>
</dbReference>
<feature type="chain" id="PRO_5018219381" description="Solute-binding protein family 5 domain-containing protein" evidence="4">
    <location>
        <begin position="23"/>
        <end position="571"/>
    </location>
</feature>
<keyword evidence="2" id="KW-0813">Transport</keyword>
<dbReference type="EMBL" id="FWDO01000004">
    <property type="protein sequence ID" value="SLM18090.1"/>
    <property type="molecule type" value="Genomic_DNA"/>
</dbReference>
<dbReference type="PANTHER" id="PTHR30290">
    <property type="entry name" value="PERIPLASMIC BINDING COMPONENT OF ABC TRANSPORTER"/>
    <property type="match status" value="1"/>
</dbReference>
<dbReference type="AlphaFoldDB" id="A0A3P3XP89"/>
<organism evidence="6">
    <name type="scientific">uncultured spirochete</name>
    <dbReference type="NCBI Taxonomy" id="156406"/>
    <lineage>
        <taxon>Bacteria</taxon>
        <taxon>Pseudomonadati</taxon>
        <taxon>Spirochaetota</taxon>
        <taxon>Spirochaetia</taxon>
        <taxon>Spirochaetales</taxon>
        <taxon>environmental samples</taxon>
    </lineage>
</organism>
<feature type="domain" description="Solute-binding protein family 5" evidence="5">
    <location>
        <begin position="66"/>
        <end position="480"/>
    </location>
</feature>
<proteinExistence type="inferred from homology"/>
<keyword evidence="3 4" id="KW-0732">Signal</keyword>
<dbReference type="PIRSF" id="PIRSF002741">
    <property type="entry name" value="MppA"/>
    <property type="match status" value="1"/>
</dbReference>
<evidence type="ECO:0000256" key="4">
    <source>
        <dbReference type="SAM" id="SignalP"/>
    </source>
</evidence>
<dbReference type="GO" id="GO:1904680">
    <property type="term" value="F:peptide transmembrane transporter activity"/>
    <property type="evidence" value="ECO:0007669"/>
    <property type="project" value="TreeGrafter"/>
</dbReference>
<reference evidence="6" key="1">
    <citation type="submission" date="2017-02" db="EMBL/GenBank/DDBJ databases">
        <authorList>
            <person name="Regsiter A."/>
            <person name="William W."/>
        </authorList>
    </citation>
    <scope>NUCLEOTIDE SEQUENCE</scope>
    <source>
        <strain evidence="6">BdmA 4</strain>
    </source>
</reference>
<evidence type="ECO:0000256" key="1">
    <source>
        <dbReference type="ARBA" id="ARBA00005695"/>
    </source>
</evidence>
<protein>
    <recommendedName>
        <fullName evidence="5">Solute-binding protein family 5 domain-containing protein</fullName>
    </recommendedName>
</protein>
<name>A0A3P3XP89_9SPIR</name>
<feature type="signal peptide" evidence="4">
    <location>
        <begin position="1"/>
        <end position="22"/>
    </location>
</feature>
<dbReference type="InterPro" id="IPR000914">
    <property type="entry name" value="SBP_5_dom"/>
</dbReference>
<dbReference type="CDD" id="cd00995">
    <property type="entry name" value="PBP2_NikA_DppA_OppA_like"/>
    <property type="match status" value="1"/>
</dbReference>
<dbReference type="SUPFAM" id="SSF53850">
    <property type="entry name" value="Periplasmic binding protein-like II"/>
    <property type="match status" value="1"/>
</dbReference>
<accession>A0A3P3XP89</accession>
<dbReference type="Gene3D" id="3.10.105.10">
    <property type="entry name" value="Dipeptide-binding Protein, Domain 3"/>
    <property type="match status" value="1"/>
</dbReference>